<dbReference type="KEGG" id="obj:EIO64_06960"/>
<dbReference type="InterPro" id="IPR007329">
    <property type="entry name" value="FMN-bd"/>
</dbReference>
<dbReference type="GO" id="GO:0009055">
    <property type="term" value="F:electron transfer activity"/>
    <property type="evidence" value="ECO:0007669"/>
    <property type="project" value="InterPro"/>
</dbReference>
<evidence type="ECO:0000259" key="7">
    <source>
        <dbReference type="SMART" id="SM00900"/>
    </source>
</evidence>
<gene>
    <name evidence="8" type="ORF">EIO64_06960</name>
</gene>
<keyword evidence="5" id="KW-0249">Electron transport</keyword>
<keyword evidence="4" id="KW-0288">FMN</keyword>
<keyword evidence="9" id="KW-1185">Reference proteome</keyword>
<dbReference type="Pfam" id="PF04205">
    <property type="entry name" value="FMN_bind"/>
    <property type="match status" value="1"/>
</dbReference>
<evidence type="ECO:0000313" key="8">
    <source>
        <dbReference type="EMBL" id="QCI58998.1"/>
    </source>
</evidence>
<feature type="chain" id="PRO_5039289899" evidence="6">
    <location>
        <begin position="29"/>
        <end position="179"/>
    </location>
</feature>
<keyword evidence="2" id="KW-0597">Phosphoprotein</keyword>
<evidence type="ECO:0000313" key="9">
    <source>
        <dbReference type="Proteomes" id="UP000298642"/>
    </source>
</evidence>
<feature type="signal peptide" evidence="6">
    <location>
        <begin position="1"/>
        <end position="28"/>
    </location>
</feature>
<keyword evidence="6" id="KW-0732">Signal</keyword>
<dbReference type="PANTHER" id="PTHR36118:SF1">
    <property type="entry name" value="ION-TRANSLOCATING OXIDOREDUCTASE COMPLEX SUBUNIT G"/>
    <property type="match status" value="1"/>
</dbReference>
<dbReference type="GeneID" id="89523394"/>
<dbReference type="GO" id="GO:0005886">
    <property type="term" value="C:plasma membrane"/>
    <property type="evidence" value="ECO:0007669"/>
    <property type="project" value="InterPro"/>
</dbReference>
<reference evidence="9" key="1">
    <citation type="submission" date="2018-12" db="EMBL/GenBank/DDBJ databases">
        <title>Dusodibacter welbiota gen. nov., sp. nov., isolated from human faeces and emended description of the Oscillibacter genus.</title>
        <authorList>
            <person name="Le Roy T."/>
            <person name="Van der Smissen P."/>
            <person name="Delzenne N."/>
            <person name="Muccioli G."/>
            <person name="Collet J.F."/>
            <person name="Cani P.D."/>
        </authorList>
    </citation>
    <scope>NUCLEOTIDE SEQUENCE [LARGE SCALE GENOMIC DNA]</scope>
    <source>
        <strain evidence="9">J115</strain>
    </source>
</reference>
<dbReference type="InterPro" id="IPR010209">
    <property type="entry name" value="Ion_transpt_RnfG/RsxG"/>
</dbReference>
<evidence type="ECO:0000256" key="2">
    <source>
        <dbReference type="ARBA" id="ARBA00022553"/>
    </source>
</evidence>
<evidence type="ECO:0000256" key="5">
    <source>
        <dbReference type="ARBA" id="ARBA00022982"/>
    </source>
</evidence>
<keyword evidence="1" id="KW-0813">Transport</keyword>
<dbReference type="GO" id="GO:0010181">
    <property type="term" value="F:FMN binding"/>
    <property type="evidence" value="ECO:0007669"/>
    <property type="project" value="InterPro"/>
</dbReference>
<dbReference type="AlphaFoldDB" id="A0A4D7AN76"/>
<evidence type="ECO:0000256" key="3">
    <source>
        <dbReference type="ARBA" id="ARBA00022630"/>
    </source>
</evidence>
<evidence type="ECO:0000256" key="4">
    <source>
        <dbReference type="ARBA" id="ARBA00022643"/>
    </source>
</evidence>
<dbReference type="SMART" id="SM00900">
    <property type="entry name" value="FMN_bind"/>
    <property type="match status" value="1"/>
</dbReference>
<name>A0A4D7AN76_9FIRM</name>
<organism evidence="8 9">
    <name type="scientific">Dysosmobacter welbionis</name>
    <dbReference type="NCBI Taxonomy" id="2093857"/>
    <lineage>
        <taxon>Bacteria</taxon>
        <taxon>Bacillati</taxon>
        <taxon>Bacillota</taxon>
        <taxon>Clostridia</taxon>
        <taxon>Eubacteriales</taxon>
        <taxon>Oscillospiraceae</taxon>
        <taxon>Dysosmobacter</taxon>
    </lineage>
</organism>
<feature type="domain" description="FMN-binding" evidence="7">
    <location>
        <begin position="83"/>
        <end position="165"/>
    </location>
</feature>
<sequence>MKAKELLVSAGSLLLAGLILVVAGNAVAPAAAANAAAEQQEMMETLLPGSTVFTPEEDTGTDANITAVWKGEGGWIIETTVDGYAGPIRQWTGVDSNGHVTGLVVRDMEETFGLGRNALTDIDFLVQFVGTSGEAEVGGGVDAITGATVTSRAVARGVSSACAYVTGADVSTSATEWGG</sequence>
<dbReference type="RefSeq" id="WP_021751592.1">
    <property type="nucleotide sequence ID" value="NZ_CP034413.3"/>
</dbReference>
<keyword evidence="3" id="KW-0285">Flavoprotein</keyword>
<dbReference type="GO" id="GO:0022900">
    <property type="term" value="P:electron transport chain"/>
    <property type="evidence" value="ECO:0007669"/>
    <property type="project" value="InterPro"/>
</dbReference>
<proteinExistence type="predicted"/>
<dbReference type="Proteomes" id="UP000298642">
    <property type="component" value="Chromosome"/>
</dbReference>
<evidence type="ECO:0000256" key="1">
    <source>
        <dbReference type="ARBA" id="ARBA00022448"/>
    </source>
</evidence>
<accession>A0A4D7AN76</accession>
<dbReference type="EMBL" id="CP034413">
    <property type="protein sequence ID" value="QCI58998.1"/>
    <property type="molecule type" value="Genomic_DNA"/>
</dbReference>
<protein>
    <submittedName>
        <fullName evidence="8">FMN-binding protein</fullName>
    </submittedName>
</protein>
<evidence type="ECO:0000256" key="6">
    <source>
        <dbReference type="SAM" id="SignalP"/>
    </source>
</evidence>
<dbReference type="PANTHER" id="PTHR36118">
    <property type="entry name" value="ION-TRANSLOCATING OXIDOREDUCTASE COMPLEX SUBUNIT G"/>
    <property type="match status" value="1"/>
</dbReference>